<comment type="caution">
    <text evidence="9">The sequence shown here is derived from an EMBL/GenBank/DDBJ whole genome shotgun (WGS) entry which is preliminary data.</text>
</comment>
<dbReference type="SMART" id="SM00593">
    <property type="entry name" value="RUN"/>
    <property type="match status" value="1"/>
</dbReference>
<dbReference type="PROSITE" id="PS50826">
    <property type="entry name" value="RUN"/>
    <property type="match status" value="1"/>
</dbReference>
<dbReference type="Proteomes" id="UP001142055">
    <property type="component" value="Chromosome 3"/>
</dbReference>
<feature type="domain" description="FYVE-type" evidence="7">
    <location>
        <begin position="500"/>
        <end position="558"/>
    </location>
</feature>
<organism evidence="9 10">
    <name type="scientific">Blomia tropicalis</name>
    <name type="common">Mite</name>
    <dbReference type="NCBI Taxonomy" id="40697"/>
    <lineage>
        <taxon>Eukaryota</taxon>
        <taxon>Metazoa</taxon>
        <taxon>Ecdysozoa</taxon>
        <taxon>Arthropoda</taxon>
        <taxon>Chelicerata</taxon>
        <taxon>Arachnida</taxon>
        <taxon>Acari</taxon>
        <taxon>Acariformes</taxon>
        <taxon>Sarcoptiformes</taxon>
        <taxon>Astigmata</taxon>
        <taxon>Glycyphagoidea</taxon>
        <taxon>Echimyopodidae</taxon>
        <taxon>Blomia</taxon>
    </lineage>
</organism>
<keyword evidence="10" id="KW-1185">Reference proteome</keyword>
<dbReference type="Gene3D" id="3.30.40.10">
    <property type="entry name" value="Zinc/RING finger domain, C3HC4 (zinc finger)"/>
    <property type="match status" value="1"/>
</dbReference>
<evidence type="ECO:0000256" key="1">
    <source>
        <dbReference type="ARBA" id="ARBA00022723"/>
    </source>
</evidence>
<dbReference type="AlphaFoldDB" id="A0A9Q0M145"/>
<dbReference type="PROSITE" id="PS50178">
    <property type="entry name" value="ZF_FYVE"/>
    <property type="match status" value="1"/>
</dbReference>
<evidence type="ECO:0000313" key="10">
    <source>
        <dbReference type="Proteomes" id="UP001142055"/>
    </source>
</evidence>
<keyword evidence="1" id="KW-0479">Metal-binding</keyword>
<keyword evidence="2 5" id="KW-0863">Zinc-finger</keyword>
<dbReference type="InterPro" id="IPR037213">
    <property type="entry name" value="Run_dom_sf"/>
</dbReference>
<dbReference type="OMA" id="IRHDECI"/>
<evidence type="ECO:0000259" key="8">
    <source>
        <dbReference type="PROSITE" id="PS50826"/>
    </source>
</evidence>
<dbReference type="EMBL" id="JAPWDV010000003">
    <property type="protein sequence ID" value="KAJ6216937.1"/>
    <property type="molecule type" value="Genomic_DNA"/>
</dbReference>
<evidence type="ECO:0000256" key="5">
    <source>
        <dbReference type="PROSITE-ProRule" id="PRU00091"/>
    </source>
</evidence>
<evidence type="ECO:0000259" key="7">
    <source>
        <dbReference type="PROSITE" id="PS50178"/>
    </source>
</evidence>
<dbReference type="CDD" id="cd17681">
    <property type="entry name" value="RUN_RUFY1_like"/>
    <property type="match status" value="1"/>
</dbReference>
<evidence type="ECO:0000256" key="4">
    <source>
        <dbReference type="ARBA" id="ARBA00023054"/>
    </source>
</evidence>
<dbReference type="SUPFAM" id="SSF140741">
    <property type="entry name" value="RUN domain-like"/>
    <property type="match status" value="1"/>
</dbReference>
<sequence>MNQSLNSSFDSFIENIFPKNDTQNGISSDGTSESLNDPYIESMLIQRNNLTLLLKLVIKDLFKNRTKVLNSECRTYFDHLFILLEKCLQHGLKQRKQMLGFKTDTWNIIELIGKRLPDANESIESARHLPRIRTALGRTRAWLRLAMMKKKLSEYFQTLIDIRETVLKDYYEDFAFIMSDDANILAGLLVGLNSFDYYVYIKDEFLETEPIIDLKYYLKEYNQENGNNEVDSSGINENGSMNVDVLVEQNNYIEEINKHLKATIKSLETKLESFVENANNGSVEGTSSKSLMEFGTALVNKEKQIMEEEKRRKELDKQLEVEVKLRIESETARNLLETDIQEKQDTIVSLRSQLEELKTINIQMFNTMQEKEKEVKEKRKAISELETKVAQFRKEIVLLEKKYNHQNENACDKELLVNYQKLIDEQQEQMTQMQLEIEDLQMKCSFNTNIKEAYNLLKKKYDENELALEEIGKQLQDSKLEIESLKEYNGHLKEAAWAKDSDTIKCRQCDREFTLARRKHHCRSCGEIFCANCSNNHMPLPSSKKPVRVCDGCHAFLLERYSHSS</sequence>
<protein>
    <recommendedName>
        <fullName evidence="11">RUN and FYVE domain-containing protein 2</fullName>
    </recommendedName>
</protein>
<proteinExistence type="predicted"/>
<dbReference type="InterPro" id="IPR047335">
    <property type="entry name" value="RUFY1-3"/>
</dbReference>
<name>A0A9Q0M145_BLOTA</name>
<dbReference type="Pfam" id="PF01363">
    <property type="entry name" value="FYVE"/>
    <property type="match status" value="1"/>
</dbReference>
<dbReference type="PANTHER" id="PTHR45956">
    <property type="entry name" value="RUN AND FYVE DOMAIN-CONTAINING PROTEIN 2-LIKE PROTEIN"/>
    <property type="match status" value="1"/>
</dbReference>
<evidence type="ECO:0000256" key="6">
    <source>
        <dbReference type="SAM" id="Coils"/>
    </source>
</evidence>
<accession>A0A9Q0M145</accession>
<dbReference type="InterPro" id="IPR013083">
    <property type="entry name" value="Znf_RING/FYVE/PHD"/>
</dbReference>
<evidence type="ECO:0008006" key="11">
    <source>
        <dbReference type="Google" id="ProtNLM"/>
    </source>
</evidence>
<dbReference type="GO" id="GO:0005737">
    <property type="term" value="C:cytoplasm"/>
    <property type="evidence" value="ECO:0007669"/>
    <property type="project" value="TreeGrafter"/>
</dbReference>
<dbReference type="InterPro" id="IPR011011">
    <property type="entry name" value="Znf_FYVE_PHD"/>
</dbReference>
<dbReference type="SMART" id="SM00064">
    <property type="entry name" value="FYVE"/>
    <property type="match status" value="1"/>
</dbReference>
<dbReference type="SUPFAM" id="SSF57903">
    <property type="entry name" value="FYVE/PHD zinc finger"/>
    <property type="match status" value="1"/>
</dbReference>
<dbReference type="PANTHER" id="PTHR45956:SF6">
    <property type="entry name" value="RUN DOMAIN-CONTAINING PROTEIN"/>
    <property type="match status" value="1"/>
</dbReference>
<dbReference type="Pfam" id="PF02759">
    <property type="entry name" value="RUN"/>
    <property type="match status" value="1"/>
</dbReference>
<keyword evidence="4 6" id="KW-0175">Coiled coil</keyword>
<feature type="coiled-coil region" evidence="6">
    <location>
        <begin position="257"/>
        <end position="443"/>
    </location>
</feature>
<dbReference type="InterPro" id="IPR000306">
    <property type="entry name" value="Znf_FYVE"/>
</dbReference>
<dbReference type="GO" id="GO:0008270">
    <property type="term" value="F:zinc ion binding"/>
    <property type="evidence" value="ECO:0007669"/>
    <property type="project" value="UniProtKB-KW"/>
</dbReference>
<dbReference type="InterPro" id="IPR017455">
    <property type="entry name" value="Znf_FYVE-rel"/>
</dbReference>
<dbReference type="Gene3D" id="1.20.58.900">
    <property type="match status" value="1"/>
</dbReference>
<evidence type="ECO:0000313" key="9">
    <source>
        <dbReference type="EMBL" id="KAJ6216937.1"/>
    </source>
</evidence>
<keyword evidence="3" id="KW-0862">Zinc</keyword>
<reference evidence="9" key="1">
    <citation type="submission" date="2022-12" db="EMBL/GenBank/DDBJ databases">
        <title>Genome assemblies of Blomia tropicalis.</title>
        <authorList>
            <person name="Cui Y."/>
        </authorList>
    </citation>
    <scope>NUCLEOTIDE SEQUENCE</scope>
    <source>
        <tissue evidence="9">Adult mites</tissue>
    </source>
</reference>
<dbReference type="CDD" id="cd15721">
    <property type="entry name" value="FYVE_RUFY1_like"/>
    <property type="match status" value="1"/>
</dbReference>
<dbReference type="InterPro" id="IPR004012">
    <property type="entry name" value="Run_dom"/>
</dbReference>
<evidence type="ECO:0000256" key="2">
    <source>
        <dbReference type="ARBA" id="ARBA00022771"/>
    </source>
</evidence>
<gene>
    <name evidence="9" type="ORF">RDWZM_008094</name>
</gene>
<evidence type="ECO:0000256" key="3">
    <source>
        <dbReference type="ARBA" id="ARBA00022833"/>
    </source>
</evidence>
<feature type="domain" description="RUN" evidence="8">
    <location>
        <begin position="71"/>
        <end position="204"/>
    </location>
</feature>